<dbReference type="AlphaFoldDB" id="A0A0F9QMP9"/>
<accession>A0A0F9QMP9</accession>
<evidence type="ECO:0000313" key="1">
    <source>
        <dbReference type="EMBL" id="KKN14376.1"/>
    </source>
</evidence>
<name>A0A0F9QMP9_9ZZZZ</name>
<proteinExistence type="predicted"/>
<gene>
    <name evidence="1" type="ORF">LCGC14_0996810</name>
</gene>
<organism evidence="1">
    <name type="scientific">marine sediment metagenome</name>
    <dbReference type="NCBI Taxonomy" id="412755"/>
    <lineage>
        <taxon>unclassified sequences</taxon>
        <taxon>metagenomes</taxon>
        <taxon>ecological metagenomes</taxon>
    </lineage>
</organism>
<comment type="caution">
    <text evidence="1">The sequence shown here is derived from an EMBL/GenBank/DDBJ whole genome shotgun (WGS) entry which is preliminary data.</text>
</comment>
<protein>
    <submittedName>
        <fullName evidence="1">Uncharacterized protein</fullName>
    </submittedName>
</protein>
<sequence>MTLKEFINRMMTDLLNFDINMENLNHTSPMPPKKWMELYLAWTEWETDMQQEYWPEE</sequence>
<dbReference type="EMBL" id="LAZR01003824">
    <property type="protein sequence ID" value="KKN14376.1"/>
    <property type="molecule type" value="Genomic_DNA"/>
</dbReference>
<reference evidence="1" key="1">
    <citation type="journal article" date="2015" name="Nature">
        <title>Complex archaea that bridge the gap between prokaryotes and eukaryotes.</title>
        <authorList>
            <person name="Spang A."/>
            <person name="Saw J.H."/>
            <person name="Jorgensen S.L."/>
            <person name="Zaremba-Niedzwiedzka K."/>
            <person name="Martijn J."/>
            <person name="Lind A.E."/>
            <person name="van Eijk R."/>
            <person name="Schleper C."/>
            <person name="Guy L."/>
            <person name="Ettema T.J."/>
        </authorList>
    </citation>
    <scope>NUCLEOTIDE SEQUENCE</scope>
</reference>